<protein>
    <submittedName>
        <fullName evidence="2">Heavy metal-binding domain-containing protein</fullName>
    </submittedName>
</protein>
<sequence length="276" mass="30125">MTTTGPTERQGQLPEAARWRLNDLRQRAESGHRFAATDLSVDEFLLVQAAGFEPVGMVVGSSVYQLGTQWGQFNQNMELQVLTQGMYHARQLAMSRMEAEAQALGAVGIVGVRLTIRFLVYGTHIGEFTAVGTGVRHKEGQDWRADSGQPFTSDLDGQGFYKLLSAGFRPLGLVMGNCVYHIAHRSFGNILRTTGTNAEVGVFTQALYEARELAMSRMQAEGERLNASTVVDTKLGISSHTWEPHVEEFLSLGTAIRPTTGDLTLPKPQLVLGANG</sequence>
<dbReference type="InterPro" id="IPR002765">
    <property type="entry name" value="UPF0145_YbjQ-like"/>
</dbReference>
<reference evidence="2 3" key="1">
    <citation type="submission" date="2020-10" db="EMBL/GenBank/DDBJ databases">
        <title>Ca. Dormibacterota MAGs.</title>
        <authorList>
            <person name="Montgomery K."/>
        </authorList>
    </citation>
    <scope>NUCLEOTIDE SEQUENCE [LARGE SCALE GENOMIC DNA]</scope>
    <source>
        <strain evidence="2">SC8811_S16_3</strain>
    </source>
</reference>
<evidence type="ECO:0000256" key="1">
    <source>
        <dbReference type="ARBA" id="ARBA00010751"/>
    </source>
</evidence>
<evidence type="ECO:0000313" key="3">
    <source>
        <dbReference type="Proteomes" id="UP000620075"/>
    </source>
</evidence>
<proteinExistence type="inferred from homology"/>
<dbReference type="InterPro" id="IPR035439">
    <property type="entry name" value="UPF0145_dom_sf"/>
</dbReference>
<dbReference type="Proteomes" id="UP000620075">
    <property type="component" value="Unassembled WGS sequence"/>
</dbReference>
<dbReference type="PANTHER" id="PTHR34068:SF2">
    <property type="entry name" value="UPF0145 PROTEIN SCO3412"/>
    <property type="match status" value="1"/>
</dbReference>
<comment type="similarity">
    <text evidence="1">Belongs to the UPF0145 family.</text>
</comment>
<dbReference type="Pfam" id="PF01906">
    <property type="entry name" value="YbjQ_1"/>
    <property type="match status" value="2"/>
</dbReference>
<name>A0A934KF38_9BACT</name>
<dbReference type="SUPFAM" id="SSF117782">
    <property type="entry name" value="YbjQ-like"/>
    <property type="match status" value="2"/>
</dbReference>
<evidence type="ECO:0000313" key="2">
    <source>
        <dbReference type="EMBL" id="MBJ7602477.1"/>
    </source>
</evidence>
<dbReference type="RefSeq" id="WP_338177007.1">
    <property type="nucleotide sequence ID" value="NZ_JAEKNQ010000019.1"/>
</dbReference>
<comment type="caution">
    <text evidence="2">The sequence shown here is derived from an EMBL/GenBank/DDBJ whole genome shotgun (WGS) entry which is preliminary data.</text>
</comment>
<accession>A0A934KF38</accession>
<dbReference type="Gene3D" id="3.30.110.70">
    <property type="entry name" value="Hypothetical protein apc22750. Chain B"/>
    <property type="match status" value="2"/>
</dbReference>
<organism evidence="2 3">
    <name type="scientific">Candidatus Dormiibacter inghamiae</name>
    <dbReference type="NCBI Taxonomy" id="3127013"/>
    <lineage>
        <taxon>Bacteria</taxon>
        <taxon>Bacillati</taxon>
        <taxon>Candidatus Dormiibacterota</taxon>
        <taxon>Candidatus Dormibacteria</taxon>
        <taxon>Candidatus Dormibacterales</taxon>
        <taxon>Candidatus Dormibacteraceae</taxon>
        <taxon>Candidatus Dormiibacter</taxon>
    </lineage>
</organism>
<gene>
    <name evidence="2" type="ORF">JF888_04680</name>
</gene>
<dbReference type="EMBL" id="JAEKNQ010000019">
    <property type="protein sequence ID" value="MBJ7602477.1"/>
    <property type="molecule type" value="Genomic_DNA"/>
</dbReference>
<dbReference type="AlphaFoldDB" id="A0A934KF38"/>
<dbReference type="PANTHER" id="PTHR34068">
    <property type="entry name" value="UPF0145 PROTEIN YBJQ"/>
    <property type="match status" value="1"/>
</dbReference>